<dbReference type="EMBL" id="GL439477">
    <property type="protein sequence ID" value="EFN67252.1"/>
    <property type="molecule type" value="Genomic_DNA"/>
</dbReference>
<dbReference type="Proteomes" id="UP000000311">
    <property type="component" value="Unassembled WGS sequence"/>
</dbReference>
<dbReference type="AlphaFoldDB" id="E2AH37"/>
<reference evidence="1 2" key="1">
    <citation type="journal article" date="2010" name="Science">
        <title>Genomic comparison of the ants Camponotus floridanus and Harpegnathos saltator.</title>
        <authorList>
            <person name="Bonasio R."/>
            <person name="Zhang G."/>
            <person name="Ye C."/>
            <person name="Mutti N.S."/>
            <person name="Fang X."/>
            <person name="Qin N."/>
            <person name="Donahue G."/>
            <person name="Yang P."/>
            <person name="Li Q."/>
            <person name="Li C."/>
            <person name="Zhang P."/>
            <person name="Huang Z."/>
            <person name="Berger S.L."/>
            <person name="Reinberg D."/>
            <person name="Wang J."/>
            <person name="Liebig J."/>
        </authorList>
    </citation>
    <scope>NUCLEOTIDE SEQUENCE [LARGE SCALE GENOMIC DNA]</scope>
    <source>
        <strain evidence="2">C129</strain>
    </source>
</reference>
<gene>
    <name evidence="1" type="ORF">EAG_00239</name>
</gene>
<accession>E2AH37</accession>
<sequence>DTPSSASCYICGAKPTEMNQLERVKEKRDNTSHYEFVTDEQKRMKNEAKERICTEFREELGLLIDIPNQGTGNTNSGNTARRFFSDPDLASKITKVNAE</sequence>
<protein>
    <submittedName>
        <fullName evidence="1">Uncharacterized protein</fullName>
    </submittedName>
</protein>
<organism evidence="2">
    <name type="scientific">Camponotus floridanus</name>
    <name type="common">Florida carpenter ant</name>
    <dbReference type="NCBI Taxonomy" id="104421"/>
    <lineage>
        <taxon>Eukaryota</taxon>
        <taxon>Metazoa</taxon>
        <taxon>Ecdysozoa</taxon>
        <taxon>Arthropoda</taxon>
        <taxon>Hexapoda</taxon>
        <taxon>Insecta</taxon>
        <taxon>Pterygota</taxon>
        <taxon>Neoptera</taxon>
        <taxon>Endopterygota</taxon>
        <taxon>Hymenoptera</taxon>
        <taxon>Apocrita</taxon>
        <taxon>Aculeata</taxon>
        <taxon>Formicoidea</taxon>
        <taxon>Formicidae</taxon>
        <taxon>Formicinae</taxon>
        <taxon>Camponotus</taxon>
    </lineage>
</organism>
<dbReference type="InParanoid" id="E2AH37"/>
<name>E2AH37_CAMFO</name>
<evidence type="ECO:0000313" key="1">
    <source>
        <dbReference type="EMBL" id="EFN67252.1"/>
    </source>
</evidence>
<keyword evidence="2" id="KW-1185">Reference proteome</keyword>
<feature type="non-terminal residue" evidence="1">
    <location>
        <position position="1"/>
    </location>
</feature>
<evidence type="ECO:0000313" key="2">
    <source>
        <dbReference type="Proteomes" id="UP000000311"/>
    </source>
</evidence>
<feature type="non-terminal residue" evidence="1">
    <location>
        <position position="99"/>
    </location>
</feature>
<proteinExistence type="predicted"/>